<dbReference type="InterPro" id="IPR002068">
    <property type="entry name" value="A-crystallin/Hsp20_dom"/>
</dbReference>
<dbReference type="Proteomes" id="UP001596547">
    <property type="component" value="Unassembled WGS sequence"/>
</dbReference>
<dbReference type="AlphaFoldDB" id="A0ABD6A6H6"/>
<gene>
    <name evidence="4" type="ORF">ACFQPE_04105</name>
</gene>
<dbReference type="InterPro" id="IPR031107">
    <property type="entry name" value="Small_HSP"/>
</dbReference>
<evidence type="ECO:0000256" key="1">
    <source>
        <dbReference type="PROSITE-ProRule" id="PRU00285"/>
    </source>
</evidence>
<sequence length="127" mass="14134">MLPVTTPNSWTQGIGLPSRLFPSGLFGDAFEGVELYEEDDAFVLTVDVPGFERDEMTVTWDDGRLNVAAEHVDESLGREKTFHRSFRFPKDIEVDDVSASYRNGVLEVTLPIPADATTRGTRIEIEG</sequence>
<comment type="similarity">
    <text evidence="1 2">Belongs to the small heat shock protein (HSP20) family.</text>
</comment>
<feature type="domain" description="SHSP" evidence="3">
    <location>
        <begin position="24"/>
        <end position="127"/>
    </location>
</feature>
<proteinExistence type="inferred from homology"/>
<comment type="caution">
    <text evidence="4">The sequence shown here is derived from an EMBL/GenBank/DDBJ whole genome shotgun (WGS) entry which is preliminary data.</text>
</comment>
<evidence type="ECO:0000313" key="4">
    <source>
        <dbReference type="EMBL" id="MFC7315977.1"/>
    </source>
</evidence>
<dbReference type="CDD" id="cd06464">
    <property type="entry name" value="ACD_sHsps-like"/>
    <property type="match status" value="1"/>
</dbReference>
<accession>A0ABD6A6H6</accession>
<dbReference type="GeneID" id="79314957"/>
<dbReference type="Pfam" id="PF00011">
    <property type="entry name" value="HSP20"/>
    <property type="match status" value="1"/>
</dbReference>
<evidence type="ECO:0000259" key="3">
    <source>
        <dbReference type="PROSITE" id="PS01031"/>
    </source>
</evidence>
<keyword evidence="5" id="KW-1185">Reference proteome</keyword>
<evidence type="ECO:0000313" key="5">
    <source>
        <dbReference type="Proteomes" id="UP001596547"/>
    </source>
</evidence>
<dbReference type="Gene3D" id="2.60.40.790">
    <property type="match status" value="1"/>
</dbReference>
<dbReference type="RefSeq" id="WP_368410885.1">
    <property type="nucleotide sequence ID" value="NZ_CP119992.1"/>
</dbReference>
<dbReference type="EMBL" id="JBHTBF010000001">
    <property type="protein sequence ID" value="MFC7315977.1"/>
    <property type="molecule type" value="Genomic_DNA"/>
</dbReference>
<organism evidence="4 5">
    <name type="scientific">Halomarina halobia</name>
    <dbReference type="NCBI Taxonomy" id="3033386"/>
    <lineage>
        <taxon>Archaea</taxon>
        <taxon>Methanobacteriati</taxon>
        <taxon>Methanobacteriota</taxon>
        <taxon>Stenosarchaea group</taxon>
        <taxon>Halobacteria</taxon>
        <taxon>Halobacteriales</taxon>
        <taxon>Natronomonadaceae</taxon>
        <taxon>Halomarina</taxon>
    </lineage>
</organism>
<dbReference type="SUPFAM" id="SSF49764">
    <property type="entry name" value="HSP20-like chaperones"/>
    <property type="match status" value="1"/>
</dbReference>
<reference evidence="4 5" key="1">
    <citation type="journal article" date="2019" name="Int. J. Syst. Evol. Microbiol.">
        <title>The Global Catalogue of Microorganisms (GCM) 10K type strain sequencing project: providing services to taxonomists for standard genome sequencing and annotation.</title>
        <authorList>
            <consortium name="The Broad Institute Genomics Platform"/>
            <consortium name="The Broad Institute Genome Sequencing Center for Infectious Disease"/>
            <person name="Wu L."/>
            <person name="Ma J."/>
        </authorList>
    </citation>
    <scope>NUCLEOTIDE SEQUENCE [LARGE SCALE GENOMIC DNA]</scope>
    <source>
        <strain evidence="4 5">PSR21</strain>
    </source>
</reference>
<name>A0ABD6A6H6_9EURY</name>
<dbReference type="InterPro" id="IPR008978">
    <property type="entry name" value="HSP20-like_chaperone"/>
</dbReference>
<dbReference type="PROSITE" id="PS01031">
    <property type="entry name" value="SHSP"/>
    <property type="match status" value="1"/>
</dbReference>
<evidence type="ECO:0000256" key="2">
    <source>
        <dbReference type="RuleBase" id="RU003616"/>
    </source>
</evidence>
<dbReference type="PANTHER" id="PTHR11527">
    <property type="entry name" value="HEAT-SHOCK PROTEIN 20 FAMILY MEMBER"/>
    <property type="match status" value="1"/>
</dbReference>
<protein>
    <submittedName>
        <fullName evidence="4">Hsp20/alpha crystallin family protein</fullName>
    </submittedName>
</protein>